<accession>A0A8H6U344</accession>
<feature type="transmembrane region" description="Helical" evidence="2">
    <location>
        <begin position="150"/>
        <end position="171"/>
    </location>
</feature>
<dbReference type="Proteomes" id="UP000620124">
    <property type="component" value="Unassembled WGS sequence"/>
</dbReference>
<evidence type="ECO:0000313" key="3">
    <source>
        <dbReference type="EMBL" id="KAF7328191.1"/>
    </source>
</evidence>
<evidence type="ECO:0000256" key="1">
    <source>
        <dbReference type="SAM" id="MobiDB-lite"/>
    </source>
</evidence>
<sequence>MSQQTVRIAAQSFRNVHSSSAVRATMADVPVTLPPIFDIFDVPVRLRKTSPASEPARQPRPRETSSLSGRALNPMPTPTSLPNPLVFEGPAGRRPVARQHHERASASSYAPRHGAEPVITIFDGPARSGGRTQRPQTLGSKSTVPKGRNLRLAMGAAAATAVTFAVAHSWYVALLFRTRPLTFLAERLFRTIPWIM</sequence>
<proteinExistence type="predicted"/>
<dbReference type="OrthoDB" id="3168922at2759"/>
<dbReference type="EMBL" id="JACAZI010000038">
    <property type="protein sequence ID" value="KAF7328191.1"/>
    <property type="molecule type" value="Genomic_DNA"/>
</dbReference>
<feature type="region of interest" description="Disordered" evidence="1">
    <location>
        <begin position="49"/>
        <end position="110"/>
    </location>
</feature>
<organism evidence="3 4">
    <name type="scientific">Mycena venus</name>
    <dbReference type="NCBI Taxonomy" id="2733690"/>
    <lineage>
        <taxon>Eukaryota</taxon>
        <taxon>Fungi</taxon>
        <taxon>Dikarya</taxon>
        <taxon>Basidiomycota</taxon>
        <taxon>Agaricomycotina</taxon>
        <taxon>Agaricomycetes</taxon>
        <taxon>Agaricomycetidae</taxon>
        <taxon>Agaricales</taxon>
        <taxon>Marasmiineae</taxon>
        <taxon>Mycenaceae</taxon>
        <taxon>Mycena</taxon>
    </lineage>
</organism>
<reference evidence="3" key="1">
    <citation type="submission" date="2020-05" db="EMBL/GenBank/DDBJ databases">
        <title>Mycena genomes resolve the evolution of fungal bioluminescence.</title>
        <authorList>
            <person name="Tsai I.J."/>
        </authorList>
    </citation>
    <scope>NUCLEOTIDE SEQUENCE</scope>
    <source>
        <strain evidence="3">CCC161011</strain>
    </source>
</reference>
<protein>
    <submittedName>
        <fullName evidence="3">Uncharacterized protein</fullName>
    </submittedName>
</protein>
<keyword evidence="2" id="KW-0472">Membrane</keyword>
<evidence type="ECO:0000313" key="4">
    <source>
        <dbReference type="Proteomes" id="UP000620124"/>
    </source>
</evidence>
<gene>
    <name evidence="3" type="ORF">MVEN_02576800</name>
</gene>
<dbReference type="AlphaFoldDB" id="A0A8H6U344"/>
<name>A0A8H6U344_9AGAR</name>
<keyword evidence="2" id="KW-1133">Transmembrane helix</keyword>
<feature type="region of interest" description="Disordered" evidence="1">
    <location>
        <begin position="122"/>
        <end position="144"/>
    </location>
</feature>
<evidence type="ECO:0000256" key="2">
    <source>
        <dbReference type="SAM" id="Phobius"/>
    </source>
</evidence>
<keyword evidence="4" id="KW-1185">Reference proteome</keyword>
<keyword evidence="2" id="KW-0812">Transmembrane</keyword>
<comment type="caution">
    <text evidence="3">The sequence shown here is derived from an EMBL/GenBank/DDBJ whole genome shotgun (WGS) entry which is preliminary data.</text>
</comment>
<feature type="compositionally biased region" description="Polar residues" evidence="1">
    <location>
        <begin position="130"/>
        <end position="143"/>
    </location>
</feature>